<protein>
    <submittedName>
        <fullName evidence="1">Uncharacterized protein</fullName>
    </submittedName>
</protein>
<name>A0A8J9S3Z1_PHATR</name>
<proteinExistence type="predicted"/>
<accession>A0A8J9S3Z1</accession>
<evidence type="ECO:0000313" key="1">
    <source>
        <dbReference type="EMBL" id="CAG9282295.1"/>
    </source>
</evidence>
<reference evidence="1" key="1">
    <citation type="submission" date="2022-02" db="EMBL/GenBank/DDBJ databases">
        <authorList>
            <person name="Giguere J D."/>
        </authorList>
    </citation>
    <scope>NUCLEOTIDE SEQUENCE</scope>
    <source>
        <strain evidence="1">CCAP 1055/1</strain>
    </source>
</reference>
<dbReference type="Proteomes" id="UP000836788">
    <property type="component" value="Chromosome 16"/>
</dbReference>
<organism evidence="1">
    <name type="scientific">Phaeodactylum tricornutum</name>
    <name type="common">Diatom</name>
    <dbReference type="NCBI Taxonomy" id="2850"/>
    <lineage>
        <taxon>Eukaryota</taxon>
        <taxon>Sar</taxon>
        <taxon>Stramenopiles</taxon>
        <taxon>Ochrophyta</taxon>
        <taxon>Bacillariophyta</taxon>
        <taxon>Bacillariophyceae</taxon>
        <taxon>Bacillariophycidae</taxon>
        <taxon>Naviculales</taxon>
        <taxon>Phaeodactylaceae</taxon>
        <taxon>Phaeodactylum</taxon>
    </lineage>
</organism>
<dbReference type="AlphaFoldDB" id="A0A8J9S3Z1"/>
<gene>
    <name evidence="1" type="ORF">PTTT1_LOCUS19173</name>
</gene>
<sequence length="216" mass="23499">MAHSSQESLTAMQAAMSVADIIRKYVLQSEQEGLIINENLAKQSRENTSDSWISVPDFITRTPGLLEGITAGLVSLGVLTPVRRVFLGAVGRSFGDLPEIFITVSQVILSADVGFLTCSVLGSRHYLHSLASVSSSAPSPTADQICNHKLVQELSARPNFIDPSRTMDPSSKPSSVAQWDPRLVLAIDLQEALRTCRDRQTHQSSLLLSPSIRNFP</sequence>
<dbReference type="EMBL" id="OU594957">
    <property type="protein sequence ID" value="CAG9282295.1"/>
    <property type="molecule type" value="Genomic_DNA"/>
</dbReference>